<proteinExistence type="predicted"/>
<protein>
    <submittedName>
        <fullName evidence="1">Uncharacterized protein</fullName>
    </submittedName>
</protein>
<evidence type="ECO:0000313" key="2">
    <source>
        <dbReference type="Proteomes" id="UP001501126"/>
    </source>
</evidence>
<comment type="caution">
    <text evidence="1">The sequence shown here is derived from an EMBL/GenBank/DDBJ whole genome shotgun (WGS) entry which is preliminary data.</text>
</comment>
<dbReference type="Proteomes" id="UP001501126">
    <property type="component" value="Unassembled WGS sequence"/>
</dbReference>
<evidence type="ECO:0000313" key="1">
    <source>
        <dbReference type="EMBL" id="GAA0876657.1"/>
    </source>
</evidence>
<gene>
    <name evidence="1" type="ORF">GCM10009118_30670</name>
</gene>
<organism evidence="1 2">
    <name type="scientific">Wandonia haliotis</name>
    <dbReference type="NCBI Taxonomy" id="574963"/>
    <lineage>
        <taxon>Bacteria</taxon>
        <taxon>Pseudomonadati</taxon>
        <taxon>Bacteroidota</taxon>
        <taxon>Flavobacteriia</taxon>
        <taxon>Flavobacteriales</taxon>
        <taxon>Crocinitomicaceae</taxon>
        <taxon>Wandonia</taxon>
    </lineage>
</organism>
<name>A0ABN1MTQ5_9FLAO</name>
<reference evidence="1 2" key="1">
    <citation type="journal article" date="2019" name="Int. J. Syst. Evol. Microbiol.">
        <title>The Global Catalogue of Microorganisms (GCM) 10K type strain sequencing project: providing services to taxonomists for standard genome sequencing and annotation.</title>
        <authorList>
            <consortium name="The Broad Institute Genomics Platform"/>
            <consortium name="The Broad Institute Genome Sequencing Center for Infectious Disease"/>
            <person name="Wu L."/>
            <person name="Ma J."/>
        </authorList>
    </citation>
    <scope>NUCLEOTIDE SEQUENCE [LARGE SCALE GENOMIC DNA]</scope>
    <source>
        <strain evidence="1 2">JCM 16083</strain>
    </source>
</reference>
<keyword evidence="2" id="KW-1185">Reference proteome</keyword>
<sequence length="188" mass="22198">MFFYGVAFGQDYKELDREVYVYKTFEDAQNDKGEFIGEYESHKWTNDLVSNKNILFVKKDGVEIKYPLKHDELWGFRVGNVVFRMAKRLPVTIVKISDLIFYNDGYMFLNYLDGEGMKTTRSTDVIYYSDNLESDIHVINRVLTYKKDIPEMEGFLKCIDESLHLRGYQNRVDGCTVCIEEYYGDDRD</sequence>
<accession>A0ABN1MTQ5</accession>
<dbReference type="EMBL" id="BAAAFH010000022">
    <property type="protein sequence ID" value="GAA0876657.1"/>
    <property type="molecule type" value="Genomic_DNA"/>
</dbReference>